<proteinExistence type="predicted"/>
<dbReference type="Pfam" id="PF00535">
    <property type="entry name" value="Glycos_transf_2"/>
    <property type="match status" value="1"/>
</dbReference>
<dbReference type="Proteomes" id="UP000060487">
    <property type="component" value="Unassembled WGS sequence"/>
</dbReference>
<dbReference type="InterPro" id="IPR050834">
    <property type="entry name" value="Glycosyltransf_2"/>
</dbReference>
<dbReference type="PANTHER" id="PTHR43685:SF13">
    <property type="entry name" value="O ANTIGEN BIOSYNTHESIS RHAMNOSYLTRANSFERASE RFBN"/>
    <property type="match status" value="1"/>
</dbReference>
<accession>A0ABR5SGN5</accession>
<organism evidence="2 3">
    <name type="scientific">Candidatus Magnetominusculus xianensis</name>
    <dbReference type="NCBI Taxonomy" id="1748249"/>
    <lineage>
        <taxon>Bacteria</taxon>
        <taxon>Pseudomonadati</taxon>
        <taxon>Nitrospirota</taxon>
        <taxon>Nitrospiria</taxon>
        <taxon>Nitrospirales</taxon>
        <taxon>Nitrospiraceae</taxon>
        <taxon>Candidatus Magnetominusculus</taxon>
    </lineage>
</organism>
<gene>
    <name evidence="2" type="ORF">ASN18_1615</name>
</gene>
<sequence length="305" mass="33805">MADTEAPSISVIIPTLNASGLLDTIVKAIRGQLMAVCEIIVIDSASEDNSAAKAAELGCKVIKIDRKVFNHGSTRNVAAAEASGDVIIFMTQDAVPADNRLTQELIAPLRDPQTAASYARQIPAADASPVEKFSRQFNYPAVPALKSLELLRKLGIKTFFFSNVCSAIKREVFVESGGFNSVIMNEDMMFSSRLILSGYKTAYCPGAVVIHSHNYSFMKQFKRNFDIGVSLNEGRLLKYASPAGEGLRYLRQGAAMLLKEGNLYWLIYFIVDACFRYAGYAMGIRYNTLPKQFRRWMSAHPFYFS</sequence>
<evidence type="ECO:0000313" key="2">
    <source>
        <dbReference type="EMBL" id="KWT85905.1"/>
    </source>
</evidence>
<keyword evidence="3" id="KW-1185">Reference proteome</keyword>
<feature type="domain" description="Glycosyltransferase 2-like" evidence="1">
    <location>
        <begin position="10"/>
        <end position="173"/>
    </location>
</feature>
<dbReference type="PANTHER" id="PTHR43685">
    <property type="entry name" value="GLYCOSYLTRANSFERASE"/>
    <property type="match status" value="1"/>
</dbReference>
<evidence type="ECO:0000313" key="3">
    <source>
        <dbReference type="Proteomes" id="UP000060487"/>
    </source>
</evidence>
<dbReference type="InterPro" id="IPR029044">
    <property type="entry name" value="Nucleotide-diphossugar_trans"/>
</dbReference>
<dbReference type="RefSeq" id="WP_085052235.1">
    <property type="nucleotide sequence ID" value="NZ_LNQR01000058.1"/>
</dbReference>
<protein>
    <submittedName>
        <fullName evidence="2">Glycosyl transferase family 2</fullName>
    </submittedName>
</protein>
<name>A0ABR5SGN5_9BACT</name>
<reference evidence="2 3" key="1">
    <citation type="submission" date="2015-11" db="EMBL/GenBank/DDBJ databases">
        <authorList>
            <person name="Lin W."/>
        </authorList>
    </citation>
    <scope>NUCLEOTIDE SEQUENCE [LARGE SCALE GENOMIC DNA]</scope>
    <source>
        <strain evidence="2 3">HCH-1</strain>
    </source>
</reference>
<dbReference type="SUPFAM" id="SSF53448">
    <property type="entry name" value="Nucleotide-diphospho-sugar transferases"/>
    <property type="match status" value="1"/>
</dbReference>
<dbReference type="InterPro" id="IPR001173">
    <property type="entry name" value="Glyco_trans_2-like"/>
</dbReference>
<evidence type="ECO:0000259" key="1">
    <source>
        <dbReference type="Pfam" id="PF00535"/>
    </source>
</evidence>
<dbReference type="GO" id="GO:0016740">
    <property type="term" value="F:transferase activity"/>
    <property type="evidence" value="ECO:0007669"/>
    <property type="project" value="UniProtKB-KW"/>
</dbReference>
<dbReference type="EMBL" id="LNQR01000058">
    <property type="protein sequence ID" value="KWT85905.1"/>
    <property type="molecule type" value="Genomic_DNA"/>
</dbReference>
<dbReference type="Gene3D" id="3.90.550.10">
    <property type="entry name" value="Spore Coat Polysaccharide Biosynthesis Protein SpsA, Chain A"/>
    <property type="match status" value="1"/>
</dbReference>
<keyword evidence="2" id="KW-0808">Transferase</keyword>
<comment type="caution">
    <text evidence="2">The sequence shown here is derived from an EMBL/GenBank/DDBJ whole genome shotgun (WGS) entry which is preliminary data.</text>
</comment>